<dbReference type="FunFam" id="3.30.70.270:FF:000001">
    <property type="entry name" value="Diguanylate cyclase domain protein"/>
    <property type="match status" value="1"/>
</dbReference>
<evidence type="ECO:0000313" key="5">
    <source>
        <dbReference type="EMBL" id="KDA02496.1"/>
    </source>
</evidence>
<evidence type="ECO:0000256" key="1">
    <source>
        <dbReference type="ARBA" id="ARBA00012528"/>
    </source>
</evidence>
<dbReference type="InterPro" id="IPR029787">
    <property type="entry name" value="Nucleotide_cyclase"/>
</dbReference>
<keyword evidence="3" id="KW-1133">Transmembrane helix</keyword>
<keyword evidence="3" id="KW-0812">Transmembrane</keyword>
<dbReference type="GO" id="GO:0052621">
    <property type="term" value="F:diguanylate cyclase activity"/>
    <property type="evidence" value="ECO:0007669"/>
    <property type="project" value="UniProtKB-EC"/>
</dbReference>
<dbReference type="EC" id="2.7.7.65" evidence="1"/>
<proteinExistence type="predicted"/>
<dbReference type="Pfam" id="PF00990">
    <property type="entry name" value="GGDEF"/>
    <property type="match status" value="1"/>
</dbReference>
<accession>A0A059G6Q2</accession>
<dbReference type="InterPro" id="IPR050469">
    <property type="entry name" value="Diguanylate_Cyclase"/>
</dbReference>
<dbReference type="Gene3D" id="3.30.70.270">
    <property type="match status" value="1"/>
</dbReference>
<dbReference type="Proteomes" id="UP000024942">
    <property type="component" value="Unassembled WGS sequence"/>
</dbReference>
<dbReference type="PATRIC" id="fig|1280953.3.peg.1970"/>
<evidence type="ECO:0000259" key="4">
    <source>
        <dbReference type="PROSITE" id="PS50887"/>
    </source>
</evidence>
<dbReference type="NCBIfam" id="TIGR00254">
    <property type="entry name" value="GGDEF"/>
    <property type="match status" value="1"/>
</dbReference>
<dbReference type="STRING" id="1280953.HOC_09759"/>
<gene>
    <name evidence="5" type="ORF">HOC_09759</name>
</gene>
<organism evidence="5 6">
    <name type="scientific">Hyphomonas oceanitis SCH89</name>
    <dbReference type="NCBI Taxonomy" id="1280953"/>
    <lineage>
        <taxon>Bacteria</taxon>
        <taxon>Pseudomonadati</taxon>
        <taxon>Pseudomonadota</taxon>
        <taxon>Alphaproteobacteria</taxon>
        <taxon>Hyphomonadales</taxon>
        <taxon>Hyphomonadaceae</taxon>
        <taxon>Hyphomonas</taxon>
    </lineage>
</organism>
<dbReference type="OrthoDB" id="9812260at2"/>
<feature type="transmembrane region" description="Helical" evidence="3">
    <location>
        <begin position="17"/>
        <end position="38"/>
    </location>
</feature>
<keyword evidence="6" id="KW-1185">Reference proteome</keyword>
<evidence type="ECO:0000256" key="2">
    <source>
        <dbReference type="ARBA" id="ARBA00034247"/>
    </source>
</evidence>
<sequence length="234" mass="25624">MIVLWASPLPRDVVLEIYPVAGITCVIVAILVAFPISWRLQRERNRLAKTVHDLESAHIELDRRARTDPLTGMLNRGAFMSDVDESLLKRIGGAMLMIDADNFKIVNDTFGHSAGDEALRLVAETVIAGVRIGDICGRVGGEEFLVFVQATDTLSVVAIAERILAGVFNLNFEPEDGCRHQLSVSIGVAINSADQNAIAMMSIADRKMYEAKRGGRNQIAYSYGDPRASRVRLA</sequence>
<dbReference type="AlphaFoldDB" id="A0A059G6Q2"/>
<dbReference type="PROSITE" id="PS50887">
    <property type="entry name" value="GGDEF"/>
    <property type="match status" value="1"/>
</dbReference>
<dbReference type="eggNOG" id="COG3706">
    <property type="taxonomic scope" value="Bacteria"/>
</dbReference>
<protein>
    <recommendedName>
        <fullName evidence="1">diguanylate cyclase</fullName>
        <ecNumber evidence="1">2.7.7.65</ecNumber>
    </recommendedName>
</protein>
<dbReference type="InterPro" id="IPR000160">
    <property type="entry name" value="GGDEF_dom"/>
</dbReference>
<dbReference type="InterPro" id="IPR043128">
    <property type="entry name" value="Rev_trsase/Diguanyl_cyclase"/>
</dbReference>
<evidence type="ECO:0000256" key="3">
    <source>
        <dbReference type="SAM" id="Phobius"/>
    </source>
</evidence>
<evidence type="ECO:0000313" key="6">
    <source>
        <dbReference type="Proteomes" id="UP000024942"/>
    </source>
</evidence>
<dbReference type="PANTHER" id="PTHR45138">
    <property type="entry name" value="REGULATORY COMPONENTS OF SENSORY TRANSDUCTION SYSTEM"/>
    <property type="match status" value="1"/>
</dbReference>
<dbReference type="SMART" id="SM00267">
    <property type="entry name" value="GGDEF"/>
    <property type="match status" value="1"/>
</dbReference>
<comment type="caution">
    <text evidence="5">The sequence shown here is derived from an EMBL/GenBank/DDBJ whole genome shotgun (WGS) entry which is preliminary data.</text>
</comment>
<name>A0A059G6Q2_9PROT</name>
<dbReference type="EMBL" id="ARYL01000013">
    <property type="protein sequence ID" value="KDA02496.1"/>
    <property type="molecule type" value="Genomic_DNA"/>
</dbReference>
<dbReference type="RefSeq" id="WP_051624703.1">
    <property type="nucleotide sequence ID" value="NZ_ARYL01000013.1"/>
</dbReference>
<dbReference type="PANTHER" id="PTHR45138:SF9">
    <property type="entry name" value="DIGUANYLATE CYCLASE DGCM-RELATED"/>
    <property type="match status" value="1"/>
</dbReference>
<comment type="catalytic activity">
    <reaction evidence="2">
        <text>2 GTP = 3',3'-c-di-GMP + 2 diphosphate</text>
        <dbReference type="Rhea" id="RHEA:24898"/>
        <dbReference type="ChEBI" id="CHEBI:33019"/>
        <dbReference type="ChEBI" id="CHEBI:37565"/>
        <dbReference type="ChEBI" id="CHEBI:58805"/>
        <dbReference type="EC" id="2.7.7.65"/>
    </reaction>
</comment>
<keyword evidence="3" id="KW-0472">Membrane</keyword>
<reference evidence="5 6" key="1">
    <citation type="journal article" date="2014" name="Antonie Van Leeuwenhoek">
        <title>Hyphomonas beringensis sp. nov. and Hyphomonas chukchiensis sp. nov., isolated from surface seawater of the Bering Sea and Chukchi Sea.</title>
        <authorList>
            <person name="Li C."/>
            <person name="Lai Q."/>
            <person name="Li G."/>
            <person name="Dong C."/>
            <person name="Wang J."/>
            <person name="Liao Y."/>
            <person name="Shao Z."/>
        </authorList>
    </citation>
    <scope>NUCLEOTIDE SEQUENCE [LARGE SCALE GENOMIC DNA]</scope>
    <source>
        <strain evidence="5 6">SCH89</strain>
    </source>
</reference>
<dbReference type="SUPFAM" id="SSF55073">
    <property type="entry name" value="Nucleotide cyclase"/>
    <property type="match status" value="1"/>
</dbReference>
<dbReference type="CDD" id="cd01949">
    <property type="entry name" value="GGDEF"/>
    <property type="match status" value="1"/>
</dbReference>
<feature type="domain" description="GGDEF" evidence="4">
    <location>
        <begin position="91"/>
        <end position="224"/>
    </location>
</feature>